<proteinExistence type="predicted"/>
<evidence type="ECO:0000313" key="1">
    <source>
        <dbReference type="EMBL" id="VDN10696.1"/>
    </source>
</evidence>
<dbReference type="AlphaFoldDB" id="A0A3P7NYP0"/>
<dbReference type="EMBL" id="UYRU01049739">
    <property type="protein sequence ID" value="VDN10696.1"/>
    <property type="molecule type" value="Genomic_DNA"/>
</dbReference>
<protein>
    <submittedName>
        <fullName evidence="1">Uncharacterized protein</fullName>
    </submittedName>
</protein>
<evidence type="ECO:0000313" key="2">
    <source>
        <dbReference type="Proteomes" id="UP000281553"/>
    </source>
</evidence>
<gene>
    <name evidence="1" type="ORF">DILT_LOCUS6527</name>
</gene>
<accession>A0A3P7NYP0</accession>
<sequence>MANEYFAFKAAYCGFISALHEPPNSDEVHDYLVNRVRSKPMAPALVEGDLTHFTITTKRTRTIPGNLILGYIALDNAENSVAVLMADYNRHPPGYRMFAFESIAQQDAFVAYLDKILDITVAFLRSQPDVSLETVTMERLRIEDKHRQHSKMREQEASHGVLGEMPRVRPRLAVCKPKHRRTSRRSIASSVSQLELRHSRTPGPDIYYYVHY</sequence>
<name>A0A3P7NYP0_DIBLA</name>
<keyword evidence="2" id="KW-1185">Reference proteome</keyword>
<reference evidence="1 2" key="1">
    <citation type="submission" date="2018-11" db="EMBL/GenBank/DDBJ databases">
        <authorList>
            <consortium name="Pathogen Informatics"/>
        </authorList>
    </citation>
    <scope>NUCLEOTIDE SEQUENCE [LARGE SCALE GENOMIC DNA]</scope>
</reference>
<dbReference type="OrthoDB" id="6248724at2759"/>
<dbReference type="Proteomes" id="UP000281553">
    <property type="component" value="Unassembled WGS sequence"/>
</dbReference>
<organism evidence="1 2">
    <name type="scientific">Dibothriocephalus latus</name>
    <name type="common">Fish tapeworm</name>
    <name type="synonym">Diphyllobothrium latum</name>
    <dbReference type="NCBI Taxonomy" id="60516"/>
    <lineage>
        <taxon>Eukaryota</taxon>
        <taxon>Metazoa</taxon>
        <taxon>Spiralia</taxon>
        <taxon>Lophotrochozoa</taxon>
        <taxon>Platyhelminthes</taxon>
        <taxon>Cestoda</taxon>
        <taxon>Eucestoda</taxon>
        <taxon>Diphyllobothriidea</taxon>
        <taxon>Diphyllobothriidae</taxon>
        <taxon>Dibothriocephalus</taxon>
    </lineage>
</organism>